<keyword evidence="2 4" id="KW-0238">DNA-binding</keyword>
<feature type="region of interest" description="Disordered" evidence="5">
    <location>
        <begin position="1"/>
        <end position="24"/>
    </location>
</feature>
<evidence type="ECO:0000256" key="1">
    <source>
        <dbReference type="ARBA" id="ARBA00023015"/>
    </source>
</evidence>
<protein>
    <submittedName>
        <fullName evidence="7">TetR/AcrR family transcriptional regulator</fullName>
    </submittedName>
</protein>
<sequence>MESAKTAGATAGRPRLSGSADGSPRQEIIREATALFVAKGYAETTMSEIARSAGLRQSSVYYWFARKEHILQALLEENRTSLQVAQTLEPAPGPASARLYAVLHADAVQLCASPLDFYEFERVARSQPQNFGPFFEDYGELHRLVTSIIRQGLDSGELRDVDPEAAATAALSLNEGLQRHYRQPLPGLRTYTADDVSTLSADTTLASLLLTPDGLPGVRPEAAALATGPTGGLARVNSPAES</sequence>
<evidence type="ECO:0000256" key="2">
    <source>
        <dbReference type="ARBA" id="ARBA00023125"/>
    </source>
</evidence>
<comment type="caution">
    <text evidence="7">The sequence shown here is derived from an EMBL/GenBank/DDBJ whole genome shotgun (WGS) entry which is preliminary data.</text>
</comment>
<dbReference type="OrthoDB" id="3172830at2"/>
<dbReference type="Proteomes" id="UP000272560">
    <property type="component" value="Unassembled WGS sequence"/>
</dbReference>
<dbReference type="PANTHER" id="PTHR30055:SF151">
    <property type="entry name" value="TRANSCRIPTIONAL REGULATORY PROTEIN"/>
    <property type="match status" value="1"/>
</dbReference>
<feature type="domain" description="HTH tetR-type" evidence="6">
    <location>
        <begin position="22"/>
        <end position="82"/>
    </location>
</feature>
<dbReference type="Pfam" id="PF00440">
    <property type="entry name" value="TetR_N"/>
    <property type="match status" value="1"/>
</dbReference>
<dbReference type="AlphaFoldDB" id="A0A3A5M4X6"/>
<evidence type="ECO:0000256" key="5">
    <source>
        <dbReference type="SAM" id="MobiDB-lite"/>
    </source>
</evidence>
<dbReference type="GO" id="GO:0003700">
    <property type="term" value="F:DNA-binding transcription factor activity"/>
    <property type="evidence" value="ECO:0007669"/>
    <property type="project" value="TreeGrafter"/>
</dbReference>
<evidence type="ECO:0000256" key="3">
    <source>
        <dbReference type="ARBA" id="ARBA00023163"/>
    </source>
</evidence>
<feature type="DNA-binding region" description="H-T-H motif" evidence="4">
    <location>
        <begin position="45"/>
        <end position="64"/>
    </location>
</feature>
<dbReference type="SUPFAM" id="SSF48498">
    <property type="entry name" value="Tetracyclin repressor-like, C-terminal domain"/>
    <property type="match status" value="1"/>
</dbReference>
<dbReference type="PANTHER" id="PTHR30055">
    <property type="entry name" value="HTH-TYPE TRANSCRIPTIONAL REGULATOR RUTR"/>
    <property type="match status" value="1"/>
</dbReference>
<keyword evidence="8" id="KW-1185">Reference proteome</keyword>
<dbReference type="RefSeq" id="WP_120149662.1">
    <property type="nucleotide sequence ID" value="NZ_QZVT01000007.1"/>
</dbReference>
<dbReference type="InterPro" id="IPR036271">
    <property type="entry name" value="Tet_transcr_reg_TetR-rel_C_sf"/>
</dbReference>
<name>A0A3A5M4X6_9MICC</name>
<accession>A0A3A5M4X6</accession>
<evidence type="ECO:0000256" key="4">
    <source>
        <dbReference type="PROSITE-ProRule" id="PRU00335"/>
    </source>
</evidence>
<evidence type="ECO:0000313" key="7">
    <source>
        <dbReference type="EMBL" id="RJT78048.1"/>
    </source>
</evidence>
<evidence type="ECO:0000259" key="6">
    <source>
        <dbReference type="PROSITE" id="PS50977"/>
    </source>
</evidence>
<reference evidence="7 8" key="1">
    <citation type="submission" date="2018-09" db="EMBL/GenBank/DDBJ databases">
        <title>Novel species of Arthrobacter.</title>
        <authorList>
            <person name="Liu Q."/>
            <person name="Xin Y.-H."/>
        </authorList>
    </citation>
    <scope>NUCLEOTIDE SEQUENCE [LARGE SCALE GENOMIC DNA]</scope>
    <source>
        <strain evidence="7 8">Hz2</strain>
    </source>
</reference>
<evidence type="ECO:0000313" key="8">
    <source>
        <dbReference type="Proteomes" id="UP000272560"/>
    </source>
</evidence>
<dbReference type="Gene3D" id="1.10.357.10">
    <property type="entry name" value="Tetracycline Repressor, domain 2"/>
    <property type="match status" value="1"/>
</dbReference>
<dbReference type="InterPro" id="IPR009057">
    <property type="entry name" value="Homeodomain-like_sf"/>
</dbReference>
<proteinExistence type="predicted"/>
<dbReference type="PRINTS" id="PR00455">
    <property type="entry name" value="HTHTETR"/>
</dbReference>
<gene>
    <name evidence="7" type="ORF">D6T63_13980</name>
</gene>
<dbReference type="PROSITE" id="PS50977">
    <property type="entry name" value="HTH_TETR_2"/>
    <property type="match status" value="1"/>
</dbReference>
<dbReference type="InterPro" id="IPR001647">
    <property type="entry name" value="HTH_TetR"/>
</dbReference>
<keyword evidence="1" id="KW-0805">Transcription regulation</keyword>
<keyword evidence="3" id="KW-0804">Transcription</keyword>
<dbReference type="EMBL" id="QZVT01000007">
    <property type="protein sequence ID" value="RJT78048.1"/>
    <property type="molecule type" value="Genomic_DNA"/>
</dbReference>
<dbReference type="GO" id="GO:0000976">
    <property type="term" value="F:transcription cis-regulatory region binding"/>
    <property type="evidence" value="ECO:0007669"/>
    <property type="project" value="TreeGrafter"/>
</dbReference>
<dbReference type="SUPFAM" id="SSF46689">
    <property type="entry name" value="Homeodomain-like"/>
    <property type="match status" value="1"/>
</dbReference>
<dbReference type="InterPro" id="IPR050109">
    <property type="entry name" value="HTH-type_TetR-like_transc_reg"/>
</dbReference>
<organism evidence="7 8">
    <name type="scientific">Arthrobacter cheniae</name>
    <dbReference type="NCBI Taxonomy" id="1258888"/>
    <lineage>
        <taxon>Bacteria</taxon>
        <taxon>Bacillati</taxon>
        <taxon>Actinomycetota</taxon>
        <taxon>Actinomycetes</taxon>
        <taxon>Micrococcales</taxon>
        <taxon>Micrococcaceae</taxon>
        <taxon>Arthrobacter</taxon>
    </lineage>
</organism>